<gene>
    <name evidence="1" type="ORF">MEDL_23362</name>
</gene>
<dbReference type="InterPro" id="IPR036691">
    <property type="entry name" value="Endo/exonu/phosph_ase_sf"/>
</dbReference>
<evidence type="ECO:0000313" key="1">
    <source>
        <dbReference type="EMBL" id="CAG2209254.1"/>
    </source>
</evidence>
<protein>
    <recommendedName>
        <fullName evidence="3">Endonuclease/exonuclease/phosphatase domain-containing protein</fullName>
    </recommendedName>
</protein>
<dbReference type="SUPFAM" id="SSF52266">
    <property type="entry name" value="SGNH hydrolase"/>
    <property type="match status" value="1"/>
</dbReference>
<evidence type="ECO:0008006" key="3">
    <source>
        <dbReference type="Google" id="ProtNLM"/>
    </source>
</evidence>
<evidence type="ECO:0000313" key="2">
    <source>
        <dbReference type="Proteomes" id="UP000683360"/>
    </source>
</evidence>
<organism evidence="1 2">
    <name type="scientific">Mytilus edulis</name>
    <name type="common">Blue mussel</name>
    <dbReference type="NCBI Taxonomy" id="6550"/>
    <lineage>
        <taxon>Eukaryota</taxon>
        <taxon>Metazoa</taxon>
        <taxon>Spiralia</taxon>
        <taxon>Lophotrochozoa</taxon>
        <taxon>Mollusca</taxon>
        <taxon>Bivalvia</taxon>
        <taxon>Autobranchia</taxon>
        <taxon>Pteriomorphia</taxon>
        <taxon>Mytilida</taxon>
        <taxon>Mytiloidea</taxon>
        <taxon>Mytilidae</taxon>
        <taxon>Mytilinae</taxon>
        <taxon>Mytilus</taxon>
    </lineage>
</organism>
<comment type="caution">
    <text evidence="1">The sequence shown here is derived from an EMBL/GenBank/DDBJ whole genome shotgun (WGS) entry which is preliminary data.</text>
</comment>
<dbReference type="EMBL" id="CAJPWZ010001142">
    <property type="protein sequence ID" value="CAG2209254.1"/>
    <property type="molecule type" value="Genomic_DNA"/>
</dbReference>
<accession>A0A8S3RQX8</accession>
<name>A0A8S3RQX8_MYTED</name>
<dbReference type="InterPro" id="IPR036514">
    <property type="entry name" value="SGNH_hydro_sf"/>
</dbReference>
<dbReference type="Proteomes" id="UP000683360">
    <property type="component" value="Unassembled WGS sequence"/>
</dbReference>
<dbReference type="SUPFAM" id="SSF56219">
    <property type="entry name" value="DNase I-like"/>
    <property type="match status" value="1"/>
</dbReference>
<dbReference type="AlphaFoldDB" id="A0A8S3RQX8"/>
<dbReference type="Gene3D" id="3.60.10.10">
    <property type="entry name" value="Endonuclease/exonuclease/phosphatase"/>
    <property type="match status" value="1"/>
</dbReference>
<proteinExistence type="predicted"/>
<dbReference type="Gene3D" id="3.40.50.1110">
    <property type="entry name" value="SGNH hydrolase"/>
    <property type="match status" value="1"/>
</dbReference>
<dbReference type="OrthoDB" id="5982747at2759"/>
<keyword evidence="2" id="KW-1185">Reference proteome</keyword>
<reference evidence="1" key="1">
    <citation type="submission" date="2021-03" db="EMBL/GenBank/DDBJ databases">
        <authorList>
            <person name="Bekaert M."/>
        </authorList>
    </citation>
    <scope>NUCLEOTIDE SEQUENCE</scope>
</reference>
<sequence>MKKIAYHIDQAEKVIDELEESYNPDVIAYHILSNELTKKSSSECVLQLEKLIQKTKEKRPDSKIVVSLATNRSDERKYNLKVNTVNSLVKEMHEESSDFVICDNHNLSVSGEINKKFINNDGYHLSDVGVKVLAANIRKCVDQILGIPFIKRRGPVNQGDQFECLINDITNMYDKGDIALFGDFNARVAVDVDFIPNDNCSKFMPDEHYIEDVPCTTRESQDQVRCNRGKSLIDLCIQSRLRILNGRTLGDFSGKFTAHCSLGSSVIDYIIGSESISHRFLCMKVHDFQRSISNHCLLSCILSVDFDEQLNSETTKLFPLPPKI</sequence>